<protein>
    <submittedName>
        <fullName evidence="2">VTC domain-containing protein</fullName>
    </submittedName>
</protein>
<dbReference type="RefSeq" id="WP_281760685.1">
    <property type="nucleotide sequence ID" value="NZ_AP026709.1"/>
</dbReference>
<dbReference type="CDD" id="cd07750">
    <property type="entry name" value="PolyPPase_VTC_like"/>
    <property type="match status" value="1"/>
</dbReference>
<dbReference type="SUPFAM" id="SSF55154">
    <property type="entry name" value="CYTH-like phosphatases"/>
    <property type="match status" value="1"/>
</dbReference>
<organism evidence="2 3">
    <name type="scientific">Pseudodesulfovibrio nedwellii</name>
    <dbReference type="NCBI Taxonomy" id="2973072"/>
    <lineage>
        <taxon>Bacteria</taxon>
        <taxon>Pseudomonadati</taxon>
        <taxon>Thermodesulfobacteriota</taxon>
        <taxon>Desulfovibrionia</taxon>
        <taxon>Desulfovibrionales</taxon>
        <taxon>Desulfovibrionaceae</taxon>
    </lineage>
</organism>
<evidence type="ECO:0000313" key="2">
    <source>
        <dbReference type="EMBL" id="BDQ38180.1"/>
    </source>
</evidence>
<feature type="domain" description="VTC" evidence="1">
    <location>
        <begin position="13"/>
        <end position="221"/>
    </location>
</feature>
<dbReference type="Gene3D" id="3.20.100.30">
    <property type="entry name" value="VTC, catalytic tunnel domain"/>
    <property type="match status" value="1"/>
</dbReference>
<keyword evidence="3" id="KW-1185">Reference proteome</keyword>
<evidence type="ECO:0000313" key="3">
    <source>
        <dbReference type="Proteomes" id="UP001317742"/>
    </source>
</evidence>
<name>A0ABM8B353_9BACT</name>
<dbReference type="InterPro" id="IPR033469">
    <property type="entry name" value="CYTH-like_dom_sf"/>
</dbReference>
<proteinExistence type="predicted"/>
<reference evidence="2 3" key="1">
    <citation type="submission" date="2022-08" db="EMBL/GenBank/DDBJ databases">
        <title>Genome Sequence of the sulphate-reducing bacterium, Pseudodesulfovibrio sp. SYK.</title>
        <authorList>
            <person name="Kondo R."/>
            <person name="Kataoka T."/>
        </authorList>
    </citation>
    <scope>NUCLEOTIDE SEQUENCE [LARGE SCALE GENOMIC DNA]</scope>
    <source>
        <strain evidence="2 3">SYK</strain>
    </source>
</reference>
<dbReference type="EMBL" id="AP026709">
    <property type="protein sequence ID" value="BDQ38180.1"/>
    <property type="molecule type" value="Genomic_DNA"/>
</dbReference>
<dbReference type="Pfam" id="PF09359">
    <property type="entry name" value="VTC"/>
    <property type="match status" value="1"/>
</dbReference>
<accession>A0ABM8B353</accession>
<sequence>MNTASTDGTRSCRYERKFIVPLHMVQNLASILRYSSFGFKEIFAERIVNNIYFDTPMFRFYNENVQGVAERKKLRIRWYGDTTLAKECRFEIKRKVGAAGFKDVFPISLQPGDLATFSFSNTLALPEDVKLQLAETRPALFNRYRRRYFLSADERFRATMDYDLRYSHPSVIERSGNFGSLDGEAVLELKYNHEFDMDASPVVDEFPFFFSKKSKYVSGIDEVYSH</sequence>
<gene>
    <name evidence="2" type="ORF">SYK_25400</name>
</gene>
<dbReference type="Proteomes" id="UP001317742">
    <property type="component" value="Chromosome"/>
</dbReference>
<dbReference type="InterPro" id="IPR018966">
    <property type="entry name" value="VTC_domain"/>
</dbReference>
<dbReference type="InterPro" id="IPR042267">
    <property type="entry name" value="VTC_sf"/>
</dbReference>
<evidence type="ECO:0000259" key="1">
    <source>
        <dbReference type="Pfam" id="PF09359"/>
    </source>
</evidence>